<feature type="signal peptide" evidence="1">
    <location>
        <begin position="1"/>
        <end position="23"/>
    </location>
</feature>
<protein>
    <submittedName>
        <fullName evidence="2">Uncharacterized protein</fullName>
    </submittedName>
</protein>
<evidence type="ECO:0000313" key="3">
    <source>
        <dbReference type="Proteomes" id="UP000584587"/>
    </source>
</evidence>
<evidence type="ECO:0000313" key="2">
    <source>
        <dbReference type="EMBL" id="NKE38624.1"/>
    </source>
</evidence>
<dbReference type="RefSeq" id="WP_168105100.1">
    <property type="nucleotide sequence ID" value="NZ_CP051215.1"/>
</dbReference>
<comment type="caution">
    <text evidence="2">The sequence shown here is derived from an EMBL/GenBank/DDBJ whole genome shotgun (WGS) entry which is preliminary data.</text>
</comment>
<proteinExistence type="predicted"/>
<sequence length="176" mass="20292">MKKLFLLIESLMLSSVVISPIMAEINENLQQNEINTKSLDMVDLRLPSSGAAIEVELPNLKKLVNDNVNPNETVYETGITLTNKNNESHDWLNDLSDTSRLKTVLREDDLSINKVIARVWENKGEGFSYLIVNLTFTSSENKEPKVMPIGRFLWFTNQVRNFWTEAMKFEYEVYSK</sequence>
<name>A0A846U0S7_9MOLU</name>
<reference evidence="2 3" key="1">
    <citation type="submission" date="2020-04" db="EMBL/GenBank/DDBJ databases">
        <title>Complete genome sequence of Spiroplasma platyhelix ATCC 51748, an insect isolate.</title>
        <authorList>
            <person name="Green E.A."/>
            <person name="Klassen J.L."/>
        </authorList>
    </citation>
    <scope>NUCLEOTIDE SEQUENCE [LARGE SCALE GENOMIC DNA]</scope>
    <source>
        <strain evidence="2 3">PALS-1</strain>
    </source>
</reference>
<dbReference type="Proteomes" id="UP000584587">
    <property type="component" value="Unassembled WGS sequence"/>
</dbReference>
<keyword evidence="1" id="KW-0732">Signal</keyword>
<organism evidence="2 3">
    <name type="scientific">Spiroplasma platyhelix PALS-1</name>
    <dbReference type="NCBI Taxonomy" id="1276218"/>
    <lineage>
        <taxon>Bacteria</taxon>
        <taxon>Bacillati</taxon>
        <taxon>Mycoplasmatota</taxon>
        <taxon>Mollicutes</taxon>
        <taxon>Entomoplasmatales</taxon>
        <taxon>Spiroplasmataceae</taxon>
        <taxon>Spiroplasma</taxon>
    </lineage>
</organism>
<dbReference type="EMBL" id="JAAVVK010000002">
    <property type="protein sequence ID" value="NKE38624.1"/>
    <property type="molecule type" value="Genomic_DNA"/>
</dbReference>
<gene>
    <name evidence="2" type="ORF">HER12_02500</name>
</gene>
<dbReference type="AlphaFoldDB" id="A0A846U0S7"/>
<evidence type="ECO:0000256" key="1">
    <source>
        <dbReference type="SAM" id="SignalP"/>
    </source>
</evidence>
<keyword evidence="3" id="KW-1185">Reference proteome</keyword>
<accession>A0A846U0S7</accession>
<feature type="chain" id="PRO_5032433868" evidence="1">
    <location>
        <begin position="24"/>
        <end position="176"/>
    </location>
</feature>